<dbReference type="STRING" id="619300.G3AQP2"/>
<comment type="similarity">
    <text evidence="5">Belongs to the ERGIC family.</text>
</comment>
<evidence type="ECO:0000313" key="9">
    <source>
        <dbReference type="Proteomes" id="UP000000709"/>
    </source>
</evidence>
<feature type="transmembrane region" description="Helical" evidence="5">
    <location>
        <begin position="296"/>
        <end position="315"/>
    </location>
</feature>
<dbReference type="Pfam" id="PF07970">
    <property type="entry name" value="COPIIcoated_ERV"/>
    <property type="match status" value="1"/>
</dbReference>
<protein>
    <recommendedName>
        <fullName evidence="5">Endoplasmic reticulum-Golgi intermediate compartment protein</fullName>
    </recommendedName>
</protein>
<feature type="transmembrane region" description="Helical" evidence="5">
    <location>
        <begin position="33"/>
        <end position="55"/>
    </location>
</feature>
<dbReference type="OrthoDB" id="5541786at2759"/>
<gene>
    <name evidence="8" type="ORF">SPAPADRAFT_62204</name>
</gene>
<dbReference type="OMA" id="MTNHYLR"/>
<evidence type="ECO:0000256" key="4">
    <source>
        <dbReference type="ARBA" id="ARBA00023136"/>
    </source>
</evidence>
<dbReference type="GO" id="GO:0006890">
    <property type="term" value="P:retrograde vesicle-mediated transport, Golgi to endoplasmic reticulum"/>
    <property type="evidence" value="ECO:0007669"/>
    <property type="project" value="EnsemblFungi"/>
</dbReference>
<evidence type="ECO:0000256" key="2">
    <source>
        <dbReference type="ARBA" id="ARBA00022692"/>
    </source>
</evidence>
<keyword evidence="2 5" id="KW-0812">Transmembrane</keyword>
<evidence type="ECO:0000256" key="3">
    <source>
        <dbReference type="ARBA" id="ARBA00022989"/>
    </source>
</evidence>
<dbReference type="PANTHER" id="PTHR10984">
    <property type="entry name" value="ENDOPLASMIC RETICULUM-GOLGI INTERMEDIATE COMPARTMENT PROTEIN"/>
    <property type="match status" value="1"/>
</dbReference>
<dbReference type="InterPro" id="IPR039542">
    <property type="entry name" value="Erv_N"/>
</dbReference>
<dbReference type="GO" id="GO:0000139">
    <property type="term" value="C:Golgi membrane"/>
    <property type="evidence" value="ECO:0007669"/>
    <property type="project" value="UniProtKB-SubCell"/>
</dbReference>
<dbReference type="HOGENOM" id="CLU_034705_2_0_1"/>
<accession>G3AQP2</accession>
<keyword evidence="5" id="KW-0931">ER-Golgi transport</keyword>
<dbReference type="RefSeq" id="XP_007376367.1">
    <property type="nucleotide sequence ID" value="XM_007376305.1"/>
</dbReference>
<keyword evidence="3 5" id="KW-1133">Transmembrane helix</keyword>
<sequence>MSNPVRSLRTFDAFPKVNSQNTVRSQRGGLSSLMTYIFGLMFLWVEIGGFLGGYIDRQFSVDDVIKPGLSINIDMIVAMPCEFIHATVEDVTLDRYLAGETLNFEGMHFFIPASFNINNANDAHDTPELDEIMQESLRAEFRVQGQRVNENAPACHIFGSIPINQVKGDFRITAKGYGYRDVIAAPIDKLNFSHVIQEFSYGEFYPFINNPLDATGKVTEEKFQKYMYSAKVVPTSYEKLGLIVETNQYSVTENHQVLQKNSQTGVPIGVPGIYIKYDFEPIKMVIKEKRMPFMQFVAKLATIAGGILITASYLFRLYEKILGVVFGKKYVEKDKEKKDGGLLDSEIDLNRDD</sequence>
<feature type="domain" description="Endoplasmic reticulum vesicle transporter N-terminal" evidence="7">
    <location>
        <begin position="8"/>
        <end position="95"/>
    </location>
</feature>
<dbReference type="AlphaFoldDB" id="G3AQP2"/>
<dbReference type="GO" id="GO:0042802">
    <property type="term" value="F:identical protein binding"/>
    <property type="evidence" value="ECO:0007669"/>
    <property type="project" value="EnsemblFungi"/>
</dbReference>
<evidence type="ECO:0000256" key="5">
    <source>
        <dbReference type="RuleBase" id="RU369013"/>
    </source>
</evidence>
<dbReference type="InterPro" id="IPR012936">
    <property type="entry name" value="Erv_C"/>
</dbReference>
<comment type="subcellular location">
    <subcellularLocation>
        <location evidence="5">Endoplasmic reticulum membrane</location>
        <topology evidence="5">Multi-pass membrane protein</topology>
    </subcellularLocation>
    <subcellularLocation>
        <location evidence="5">Endoplasmic reticulum-Golgi intermediate compartment membrane</location>
        <topology evidence="5">Multi-pass membrane protein</topology>
    </subcellularLocation>
    <subcellularLocation>
        <location evidence="5">Golgi apparatus membrane</location>
        <topology evidence="5">Multi-pass membrane protein</topology>
    </subcellularLocation>
    <subcellularLocation>
        <location evidence="1">Membrane</location>
    </subcellularLocation>
</comment>
<dbReference type="KEGG" id="spaa:SPAPADRAFT_62204"/>
<proteinExistence type="inferred from homology"/>
<dbReference type="GeneID" id="18874216"/>
<keyword evidence="5" id="KW-0813">Transport</keyword>
<dbReference type="Pfam" id="PF13850">
    <property type="entry name" value="ERGIC_N"/>
    <property type="match status" value="1"/>
</dbReference>
<evidence type="ECO:0000313" key="8">
    <source>
        <dbReference type="EMBL" id="EGW31589.1"/>
    </source>
</evidence>
<dbReference type="Proteomes" id="UP000000709">
    <property type="component" value="Unassembled WGS sequence"/>
</dbReference>
<dbReference type="GO" id="GO:0030134">
    <property type="term" value="C:COPII-coated ER to Golgi transport vesicle"/>
    <property type="evidence" value="ECO:0007669"/>
    <property type="project" value="EnsemblFungi"/>
</dbReference>
<organism evidence="9">
    <name type="scientific">Spathaspora passalidarum (strain NRRL Y-27907 / 11-Y1)</name>
    <dbReference type="NCBI Taxonomy" id="619300"/>
    <lineage>
        <taxon>Eukaryota</taxon>
        <taxon>Fungi</taxon>
        <taxon>Dikarya</taxon>
        <taxon>Ascomycota</taxon>
        <taxon>Saccharomycotina</taxon>
        <taxon>Pichiomycetes</taxon>
        <taxon>Debaryomycetaceae</taxon>
        <taxon>Spathaspora</taxon>
    </lineage>
</organism>
<reference evidence="8 9" key="1">
    <citation type="journal article" date="2011" name="Proc. Natl. Acad. Sci. U.S.A.">
        <title>Comparative genomics of xylose-fermenting fungi for enhanced biofuel production.</title>
        <authorList>
            <person name="Wohlbach D.J."/>
            <person name="Kuo A."/>
            <person name="Sato T.K."/>
            <person name="Potts K.M."/>
            <person name="Salamov A.A."/>
            <person name="LaButti K.M."/>
            <person name="Sun H."/>
            <person name="Clum A."/>
            <person name="Pangilinan J.L."/>
            <person name="Lindquist E.A."/>
            <person name="Lucas S."/>
            <person name="Lapidus A."/>
            <person name="Jin M."/>
            <person name="Gunawan C."/>
            <person name="Balan V."/>
            <person name="Dale B.E."/>
            <person name="Jeffries T.W."/>
            <person name="Zinkel R."/>
            <person name="Barry K.W."/>
            <person name="Grigoriev I.V."/>
            <person name="Gasch A.P."/>
        </authorList>
    </citation>
    <scope>NUCLEOTIDE SEQUENCE [LARGE SCALE GENOMIC DNA]</scope>
    <source>
        <strain evidence="9">NRRL Y-27907 / 11-Y1</strain>
    </source>
</reference>
<feature type="domain" description="Endoplasmic reticulum vesicle transporter C-terminal" evidence="6">
    <location>
        <begin position="150"/>
        <end position="313"/>
    </location>
</feature>
<evidence type="ECO:0000256" key="1">
    <source>
        <dbReference type="ARBA" id="ARBA00004370"/>
    </source>
</evidence>
<dbReference type="GO" id="GO:0033116">
    <property type="term" value="C:endoplasmic reticulum-Golgi intermediate compartment membrane"/>
    <property type="evidence" value="ECO:0007669"/>
    <property type="project" value="UniProtKB-SubCell"/>
</dbReference>
<keyword evidence="5" id="KW-0333">Golgi apparatus</keyword>
<dbReference type="InterPro" id="IPR045888">
    <property type="entry name" value="Erv"/>
</dbReference>
<name>G3AQP2_SPAPN</name>
<keyword evidence="5" id="KW-0256">Endoplasmic reticulum</keyword>
<comment type="function">
    <text evidence="5">Plays a role in transport between endoplasmic reticulum and Golgi.</text>
</comment>
<dbReference type="GO" id="GO:0061852">
    <property type="term" value="C:retrograde transporter complex, Golgi to ER"/>
    <property type="evidence" value="ECO:0007669"/>
    <property type="project" value="EnsemblFungi"/>
</dbReference>
<evidence type="ECO:0000259" key="7">
    <source>
        <dbReference type="Pfam" id="PF13850"/>
    </source>
</evidence>
<dbReference type="eggNOG" id="KOG2667">
    <property type="taxonomic scope" value="Eukaryota"/>
</dbReference>
<keyword evidence="9" id="KW-1185">Reference proteome</keyword>
<evidence type="ECO:0000259" key="6">
    <source>
        <dbReference type="Pfam" id="PF07970"/>
    </source>
</evidence>
<dbReference type="InParanoid" id="G3AQP2"/>
<dbReference type="FunCoup" id="G3AQP2">
    <property type="interactions" value="367"/>
</dbReference>
<dbReference type="GO" id="GO:0006888">
    <property type="term" value="P:endoplasmic reticulum to Golgi vesicle-mediated transport"/>
    <property type="evidence" value="ECO:0007669"/>
    <property type="project" value="UniProtKB-UniRule"/>
</dbReference>
<dbReference type="GO" id="GO:0005789">
    <property type="term" value="C:endoplasmic reticulum membrane"/>
    <property type="evidence" value="ECO:0007669"/>
    <property type="project" value="UniProtKB-SubCell"/>
</dbReference>
<dbReference type="PANTHER" id="PTHR10984:SF81">
    <property type="entry name" value="ER-DERIVED VESICLES PROTEIN ERV41"/>
    <property type="match status" value="1"/>
</dbReference>
<keyword evidence="4 5" id="KW-0472">Membrane</keyword>
<dbReference type="EMBL" id="GL996503">
    <property type="protein sequence ID" value="EGW31589.1"/>
    <property type="molecule type" value="Genomic_DNA"/>
</dbReference>